<dbReference type="Proteomes" id="UP000813824">
    <property type="component" value="Unassembled WGS sequence"/>
</dbReference>
<keyword evidence="4" id="KW-1185">Reference proteome</keyword>
<evidence type="ECO:0000313" key="3">
    <source>
        <dbReference type="EMBL" id="KAH8077076.1"/>
    </source>
</evidence>
<feature type="domain" description="Major facilitator superfamily (MFS) profile" evidence="2">
    <location>
        <begin position="1"/>
        <end position="58"/>
    </location>
</feature>
<gene>
    <name evidence="3" type="ORF">BXZ70DRAFT_863232</name>
</gene>
<sequence length="58" mass="6552">PLSTDLVTTHHRASPISIVPSGLLHEILFARVISGIIKQYTTWRESYYLAIAMHSIVF</sequence>
<feature type="non-terminal residue" evidence="3">
    <location>
        <position position="1"/>
    </location>
</feature>
<accession>A0A8K0UDY9</accession>
<dbReference type="OrthoDB" id="2105912at2759"/>
<comment type="subcellular location">
    <subcellularLocation>
        <location evidence="1">Membrane</location>
        <topology evidence="1">Multi-pass membrane protein</topology>
    </subcellularLocation>
</comment>
<name>A0A8K0UDY9_9AGAR</name>
<dbReference type="PANTHER" id="PTHR42910:SF1">
    <property type="entry name" value="MAJOR FACILITATOR SUPERFAMILY (MFS) PROFILE DOMAIN-CONTAINING PROTEIN"/>
    <property type="match status" value="1"/>
</dbReference>
<dbReference type="GO" id="GO:0016020">
    <property type="term" value="C:membrane"/>
    <property type="evidence" value="ECO:0007669"/>
    <property type="project" value="UniProtKB-SubCell"/>
</dbReference>
<evidence type="ECO:0000313" key="4">
    <source>
        <dbReference type="Proteomes" id="UP000813824"/>
    </source>
</evidence>
<dbReference type="PROSITE" id="PS50850">
    <property type="entry name" value="MFS"/>
    <property type="match status" value="1"/>
</dbReference>
<reference evidence="3" key="1">
    <citation type="journal article" date="2021" name="New Phytol.">
        <title>Evolutionary innovations through gain and loss of genes in the ectomycorrhizal Boletales.</title>
        <authorList>
            <person name="Wu G."/>
            <person name="Miyauchi S."/>
            <person name="Morin E."/>
            <person name="Kuo A."/>
            <person name="Drula E."/>
            <person name="Varga T."/>
            <person name="Kohler A."/>
            <person name="Feng B."/>
            <person name="Cao Y."/>
            <person name="Lipzen A."/>
            <person name="Daum C."/>
            <person name="Hundley H."/>
            <person name="Pangilinan J."/>
            <person name="Johnson J."/>
            <person name="Barry K."/>
            <person name="LaButti K."/>
            <person name="Ng V."/>
            <person name="Ahrendt S."/>
            <person name="Min B."/>
            <person name="Choi I.G."/>
            <person name="Park H."/>
            <person name="Plett J.M."/>
            <person name="Magnuson J."/>
            <person name="Spatafora J.W."/>
            <person name="Nagy L.G."/>
            <person name="Henrissat B."/>
            <person name="Grigoriev I.V."/>
            <person name="Yang Z.L."/>
            <person name="Xu J."/>
            <person name="Martin F.M."/>
        </authorList>
    </citation>
    <scope>NUCLEOTIDE SEQUENCE</scope>
    <source>
        <strain evidence="3">KKN 215</strain>
    </source>
</reference>
<dbReference type="EMBL" id="JAEVFJ010000066">
    <property type="protein sequence ID" value="KAH8077076.1"/>
    <property type="molecule type" value="Genomic_DNA"/>
</dbReference>
<dbReference type="GO" id="GO:0022857">
    <property type="term" value="F:transmembrane transporter activity"/>
    <property type="evidence" value="ECO:0007669"/>
    <property type="project" value="InterPro"/>
</dbReference>
<dbReference type="AlphaFoldDB" id="A0A8K0UDY9"/>
<proteinExistence type="predicted"/>
<feature type="non-terminal residue" evidence="3">
    <location>
        <position position="58"/>
    </location>
</feature>
<comment type="caution">
    <text evidence="3">The sequence shown here is derived from an EMBL/GenBank/DDBJ whole genome shotgun (WGS) entry which is preliminary data.</text>
</comment>
<protein>
    <recommendedName>
        <fullName evidence="2">Major facilitator superfamily (MFS) profile domain-containing protein</fullName>
    </recommendedName>
</protein>
<evidence type="ECO:0000259" key="2">
    <source>
        <dbReference type="PROSITE" id="PS50850"/>
    </source>
</evidence>
<dbReference type="InterPro" id="IPR020846">
    <property type="entry name" value="MFS_dom"/>
</dbReference>
<evidence type="ECO:0000256" key="1">
    <source>
        <dbReference type="ARBA" id="ARBA00004141"/>
    </source>
</evidence>
<dbReference type="PANTHER" id="PTHR42910">
    <property type="entry name" value="TRANSPORTER SCO4007-RELATED"/>
    <property type="match status" value="1"/>
</dbReference>
<organism evidence="3 4">
    <name type="scientific">Cristinia sonorae</name>
    <dbReference type="NCBI Taxonomy" id="1940300"/>
    <lineage>
        <taxon>Eukaryota</taxon>
        <taxon>Fungi</taxon>
        <taxon>Dikarya</taxon>
        <taxon>Basidiomycota</taxon>
        <taxon>Agaricomycotina</taxon>
        <taxon>Agaricomycetes</taxon>
        <taxon>Agaricomycetidae</taxon>
        <taxon>Agaricales</taxon>
        <taxon>Pleurotineae</taxon>
        <taxon>Stephanosporaceae</taxon>
        <taxon>Cristinia</taxon>
    </lineage>
</organism>